<evidence type="ECO:0000313" key="2">
    <source>
        <dbReference type="Proteomes" id="UP001596099"/>
    </source>
</evidence>
<organism evidence="1 2">
    <name type="scientific">Halomarina salina</name>
    <dbReference type="NCBI Taxonomy" id="1872699"/>
    <lineage>
        <taxon>Archaea</taxon>
        <taxon>Methanobacteriati</taxon>
        <taxon>Methanobacteriota</taxon>
        <taxon>Stenosarchaea group</taxon>
        <taxon>Halobacteria</taxon>
        <taxon>Halobacteriales</taxon>
        <taxon>Natronomonadaceae</taxon>
        <taxon>Halomarina</taxon>
    </lineage>
</organism>
<keyword evidence="2" id="KW-1185">Reference proteome</keyword>
<dbReference type="AlphaFoldDB" id="A0ABD5RLJ0"/>
<gene>
    <name evidence="1" type="ORF">ACFPYI_08070</name>
</gene>
<name>A0ABD5RLJ0_9EURY</name>
<proteinExistence type="predicted"/>
<protein>
    <recommendedName>
        <fullName evidence="3">Outer membrane lipoprotein-sorting protein</fullName>
    </recommendedName>
</protein>
<accession>A0ABD5RLJ0</accession>
<comment type="caution">
    <text evidence="1">The sequence shown here is derived from an EMBL/GenBank/DDBJ whole genome shotgun (WGS) entry which is preliminary data.</text>
</comment>
<evidence type="ECO:0008006" key="3">
    <source>
        <dbReference type="Google" id="ProtNLM"/>
    </source>
</evidence>
<dbReference type="RefSeq" id="WP_247414187.1">
    <property type="nucleotide sequence ID" value="NZ_JALLGW010000001.1"/>
</dbReference>
<dbReference type="EMBL" id="JBHSQH010000001">
    <property type="protein sequence ID" value="MFC5971281.1"/>
    <property type="molecule type" value="Genomic_DNA"/>
</dbReference>
<reference evidence="1 2" key="1">
    <citation type="journal article" date="2019" name="Int. J. Syst. Evol. Microbiol.">
        <title>The Global Catalogue of Microorganisms (GCM) 10K type strain sequencing project: providing services to taxonomists for standard genome sequencing and annotation.</title>
        <authorList>
            <consortium name="The Broad Institute Genomics Platform"/>
            <consortium name="The Broad Institute Genome Sequencing Center for Infectious Disease"/>
            <person name="Wu L."/>
            <person name="Ma J."/>
        </authorList>
    </citation>
    <scope>NUCLEOTIDE SEQUENCE [LARGE SCALE GENOMIC DNA]</scope>
    <source>
        <strain evidence="1 2">CGMCC 1.12543</strain>
    </source>
</reference>
<dbReference type="PROSITE" id="PS51257">
    <property type="entry name" value="PROKAR_LIPOPROTEIN"/>
    <property type="match status" value="1"/>
</dbReference>
<dbReference type="Proteomes" id="UP001596099">
    <property type="component" value="Unassembled WGS sequence"/>
</dbReference>
<evidence type="ECO:0000313" key="1">
    <source>
        <dbReference type="EMBL" id="MFC5971281.1"/>
    </source>
</evidence>
<sequence>MRPALPAVVLAVCCVLAGCNSFAPGATGDQPAMPSVTPADVPQTGPDEIAPGLDDDRLTNASALFAAHQAALANRSVSVELRTTTRASNDSVLNEQVVEYRFGADRSRVAIDATGLQGSTRNVSLWFNESATLRRDSVGEDVRYTVRDRYGGYTPVTPIRQAFSATRDAPSWPVAAELLGMDDGVEVYRVTFEQLQRPLSFVVDERGLIRRVVQEDARTGVGSGREGVTSTTVTTVEADVGSVDRPGWVADAREAIADREYVAPGVTTDRVLDVYELVGAHQRITRNSSVTYVSERWTNSSNGSVLELDRTVAEVSADHSNYHVAEVRRGDRPPRRTERWVNASVGYWRETVGNRTNYDRAYGGDEYRVERPQLNGRLAGDETTLTELGDGRYRLVAEGIAAAAEMPSGGVQDPRVVVVFDERGFVSRVTQTYVQSEAGEERHVTRTTRYTDLGETTVERPDWLDAARNATS</sequence>